<reference evidence="11 12" key="1">
    <citation type="submission" date="2018-11" db="EMBL/GenBank/DDBJ databases">
        <title>Sequencing the genomes of 1000 actinobacteria strains.</title>
        <authorList>
            <person name="Klenk H.-P."/>
        </authorList>
    </citation>
    <scope>NUCLEOTIDE SEQUENCE [LARGE SCALE GENOMIC DNA]</scope>
    <source>
        <strain evidence="11 12">DSM 44781</strain>
    </source>
</reference>
<comment type="catalytic activity">
    <reaction evidence="8">
        <text>L-seryl-[protein] + ATP = O-phospho-L-seryl-[protein] + ADP + H(+)</text>
        <dbReference type="Rhea" id="RHEA:17989"/>
        <dbReference type="Rhea" id="RHEA-COMP:9863"/>
        <dbReference type="Rhea" id="RHEA-COMP:11604"/>
        <dbReference type="ChEBI" id="CHEBI:15378"/>
        <dbReference type="ChEBI" id="CHEBI:29999"/>
        <dbReference type="ChEBI" id="CHEBI:30616"/>
        <dbReference type="ChEBI" id="CHEBI:83421"/>
        <dbReference type="ChEBI" id="CHEBI:456216"/>
        <dbReference type="EC" id="2.7.11.1"/>
    </reaction>
</comment>
<feature type="region of interest" description="Disordered" evidence="9">
    <location>
        <begin position="480"/>
        <end position="519"/>
    </location>
</feature>
<dbReference type="InterPro" id="IPR000719">
    <property type="entry name" value="Prot_kinase_dom"/>
</dbReference>
<keyword evidence="2" id="KW-0723">Serine/threonine-protein kinase</keyword>
<keyword evidence="3" id="KW-0808">Transferase</keyword>
<gene>
    <name evidence="11" type="ORF">EDD38_6101</name>
</gene>
<evidence type="ECO:0000256" key="1">
    <source>
        <dbReference type="ARBA" id="ARBA00012513"/>
    </source>
</evidence>
<keyword evidence="5" id="KW-0418">Kinase</keyword>
<dbReference type="SMART" id="SM01260">
    <property type="entry name" value="LANC_like"/>
    <property type="match status" value="1"/>
</dbReference>
<evidence type="ECO:0000259" key="10">
    <source>
        <dbReference type="PROSITE" id="PS50011"/>
    </source>
</evidence>
<dbReference type="EC" id="2.7.11.1" evidence="1"/>
<dbReference type="Pfam" id="PF05147">
    <property type="entry name" value="LANC_like"/>
    <property type="match status" value="1"/>
</dbReference>
<dbReference type="AlphaFoldDB" id="A0A3N4RDI9"/>
<dbReference type="InterPro" id="IPR058053">
    <property type="entry name" value="RamC_C"/>
</dbReference>
<proteinExistence type="predicted"/>
<dbReference type="Pfam" id="PF25816">
    <property type="entry name" value="RamC_N"/>
    <property type="match status" value="1"/>
</dbReference>
<name>A0A3N4RDI9_9ACTN</name>
<sequence>MTTEKRPRKGVDDVKRNHHMFAGDDPHFYDHPVDRAEKRRFAAADRPAPAGWRSHQDGSWFFLTPERAELPDQGWKIHVSAVPAEAAEVIDLVSAYCLEAGLPHKFLATPRIHHLNNSKYARRGSSGKLMTLYPADEARLRTVLDGLGPLLAGRRAPYVLGDLRWQDGPLYLRYGGFLERWCTPENGERVLAIAAPDGTLVPDRRDPYFTLPPWLEAPECVAEQLRADEAAAAGQPGLPYAIERALHFSNGGGVYLARERDGDGGEGGPVVLREARPLAGLDGAGRDAVDRLRTEARALRALAGLEFVPRLIDEFTVWEHHYLAEEYVEGETLRQFLARSNPLTRPEPSAEDLARYTARALDIIDQLQRAVDGIHARGYAFGDLHPANVLLRPDGRICLVDFEVAHRPGLDPEPAVACPGFVAPHALSGFARDDYALDCIRLSLFLPYTMLLDLDPDKVDQLADAMAEFFPVPAAHTERVRRGLRRPGRSAGAGRTPDAGRAAEHPGGRPFDRPDAEGLPGALTRAIRAAATPQRADRLFPGDPAGLNDGGYTLAHGAAGVLHALHSTGQDVDEEHTDWLWRAARRSRDRRPGLYDGLHGAALVLHRLGRGPEAWEVLQRAGTTSPGDLSLRSGLAGLGLVLHRLHRATGDGGLRDALDRATERLAAALDPAAPPPAGAGLLTGPSGIAAFFLHLHQDSGDPAHLDLAARALRADLEQCRTSEEGAVNLLDGTRLLPYLGNGSAGTGLVLGQYLRHRPDDEELARALDGILLAARARLVIFGGLFHGRAGLLALLAEHRDRPGAAERIARQRRLLAWHAVPYRDGTAIAGDQLHRLSTDLATGAAGVLLAVHAAAGAPLDLPGATLPALVAGRP</sequence>
<evidence type="ECO:0000256" key="4">
    <source>
        <dbReference type="ARBA" id="ARBA00022741"/>
    </source>
</evidence>
<feature type="domain" description="Protein kinase" evidence="10">
    <location>
        <begin position="240"/>
        <end position="604"/>
    </location>
</feature>
<evidence type="ECO:0000256" key="7">
    <source>
        <dbReference type="ARBA" id="ARBA00047899"/>
    </source>
</evidence>
<dbReference type="InterPro" id="IPR053524">
    <property type="entry name" value="Aerial_hyphae_peptide-synth"/>
</dbReference>
<evidence type="ECO:0000256" key="5">
    <source>
        <dbReference type="ARBA" id="ARBA00022777"/>
    </source>
</evidence>
<dbReference type="Gene3D" id="1.50.10.10">
    <property type="match status" value="1"/>
</dbReference>
<keyword evidence="4" id="KW-0547">Nucleotide-binding</keyword>
<dbReference type="InterPro" id="IPR011009">
    <property type="entry name" value="Kinase-like_dom_sf"/>
</dbReference>
<dbReference type="PANTHER" id="PTHR24356:SF1">
    <property type="entry name" value="SERINE_THREONINE-PROTEIN KINASE GREATWALL"/>
    <property type="match status" value="1"/>
</dbReference>
<dbReference type="EMBL" id="RKQG01000002">
    <property type="protein sequence ID" value="RPE28955.1"/>
    <property type="molecule type" value="Genomic_DNA"/>
</dbReference>
<comment type="catalytic activity">
    <reaction evidence="7">
        <text>L-threonyl-[protein] + ATP = O-phospho-L-threonyl-[protein] + ADP + H(+)</text>
        <dbReference type="Rhea" id="RHEA:46608"/>
        <dbReference type="Rhea" id="RHEA-COMP:11060"/>
        <dbReference type="Rhea" id="RHEA-COMP:11605"/>
        <dbReference type="ChEBI" id="CHEBI:15378"/>
        <dbReference type="ChEBI" id="CHEBI:30013"/>
        <dbReference type="ChEBI" id="CHEBI:30616"/>
        <dbReference type="ChEBI" id="CHEBI:61977"/>
        <dbReference type="ChEBI" id="CHEBI:456216"/>
        <dbReference type="EC" id="2.7.11.1"/>
    </reaction>
</comment>
<dbReference type="SUPFAM" id="SSF56112">
    <property type="entry name" value="Protein kinase-like (PK-like)"/>
    <property type="match status" value="1"/>
</dbReference>
<dbReference type="GO" id="GO:0031179">
    <property type="term" value="P:peptide modification"/>
    <property type="evidence" value="ECO:0007669"/>
    <property type="project" value="InterPro"/>
</dbReference>
<dbReference type="NCBIfam" id="NF038151">
    <property type="entry name" value="lanthi_synth_III"/>
    <property type="match status" value="1"/>
</dbReference>
<dbReference type="GO" id="GO:0004674">
    <property type="term" value="F:protein serine/threonine kinase activity"/>
    <property type="evidence" value="ECO:0007669"/>
    <property type="project" value="UniProtKB-KW"/>
</dbReference>
<evidence type="ECO:0000256" key="6">
    <source>
        <dbReference type="ARBA" id="ARBA00022840"/>
    </source>
</evidence>
<dbReference type="Pfam" id="PF00069">
    <property type="entry name" value="Pkinase"/>
    <property type="match status" value="1"/>
</dbReference>
<dbReference type="GO" id="GO:0005524">
    <property type="term" value="F:ATP binding"/>
    <property type="evidence" value="ECO:0007669"/>
    <property type="project" value="UniProtKB-KW"/>
</dbReference>
<dbReference type="CDD" id="cd04791">
    <property type="entry name" value="LanC_SerThrkinase"/>
    <property type="match status" value="1"/>
</dbReference>
<dbReference type="PROSITE" id="PS50011">
    <property type="entry name" value="PROTEIN_KINASE_DOM"/>
    <property type="match status" value="1"/>
</dbReference>
<organism evidence="11 12">
    <name type="scientific">Kitasatospora cineracea</name>
    <dbReference type="NCBI Taxonomy" id="88074"/>
    <lineage>
        <taxon>Bacteria</taxon>
        <taxon>Bacillati</taxon>
        <taxon>Actinomycetota</taxon>
        <taxon>Actinomycetes</taxon>
        <taxon>Kitasatosporales</taxon>
        <taxon>Streptomycetaceae</taxon>
        <taxon>Kitasatospora</taxon>
    </lineage>
</organism>
<dbReference type="Gene3D" id="1.10.510.10">
    <property type="entry name" value="Transferase(Phosphotransferase) domain 1"/>
    <property type="match status" value="1"/>
</dbReference>
<dbReference type="GO" id="GO:0005975">
    <property type="term" value="P:carbohydrate metabolic process"/>
    <property type="evidence" value="ECO:0007669"/>
    <property type="project" value="InterPro"/>
</dbReference>
<keyword evidence="6" id="KW-0067">ATP-binding</keyword>
<dbReference type="SMART" id="SM00220">
    <property type="entry name" value="S_TKc"/>
    <property type="match status" value="1"/>
</dbReference>
<dbReference type="SUPFAM" id="SSF158745">
    <property type="entry name" value="LanC-like"/>
    <property type="match status" value="1"/>
</dbReference>
<evidence type="ECO:0000313" key="11">
    <source>
        <dbReference type="EMBL" id="RPE28955.1"/>
    </source>
</evidence>
<evidence type="ECO:0000256" key="3">
    <source>
        <dbReference type="ARBA" id="ARBA00022679"/>
    </source>
</evidence>
<protein>
    <recommendedName>
        <fullName evidence="1">non-specific serine/threonine protein kinase</fullName>
        <ecNumber evidence="1">2.7.11.1</ecNumber>
    </recommendedName>
</protein>
<evidence type="ECO:0000256" key="2">
    <source>
        <dbReference type="ARBA" id="ARBA00022527"/>
    </source>
</evidence>
<dbReference type="GO" id="GO:0035556">
    <property type="term" value="P:intracellular signal transduction"/>
    <property type="evidence" value="ECO:0007669"/>
    <property type="project" value="TreeGrafter"/>
</dbReference>
<feature type="compositionally biased region" description="Basic and acidic residues" evidence="9">
    <location>
        <begin position="501"/>
        <end position="516"/>
    </location>
</feature>
<dbReference type="InterPro" id="IPR012341">
    <property type="entry name" value="6hp_glycosidase-like_sf"/>
</dbReference>
<dbReference type="InterPro" id="IPR050236">
    <property type="entry name" value="Ser_Thr_kinase_AGC"/>
</dbReference>
<evidence type="ECO:0000256" key="8">
    <source>
        <dbReference type="ARBA" id="ARBA00048679"/>
    </source>
</evidence>
<dbReference type="InterPro" id="IPR057929">
    <property type="entry name" value="RamC_N"/>
</dbReference>
<dbReference type="InterPro" id="IPR007822">
    <property type="entry name" value="LANC-like"/>
</dbReference>
<evidence type="ECO:0000313" key="12">
    <source>
        <dbReference type="Proteomes" id="UP000266906"/>
    </source>
</evidence>
<comment type="caution">
    <text evidence="11">The sequence shown here is derived from an EMBL/GenBank/DDBJ whole genome shotgun (WGS) entry which is preliminary data.</text>
</comment>
<dbReference type="Gene3D" id="1.50.10.20">
    <property type="match status" value="1"/>
</dbReference>
<accession>A0A3N4RDI9</accession>
<keyword evidence="12" id="KW-1185">Reference proteome</keyword>
<dbReference type="Proteomes" id="UP000266906">
    <property type="component" value="Unassembled WGS sequence"/>
</dbReference>
<evidence type="ECO:0000256" key="9">
    <source>
        <dbReference type="SAM" id="MobiDB-lite"/>
    </source>
</evidence>
<dbReference type="PANTHER" id="PTHR24356">
    <property type="entry name" value="SERINE/THREONINE-PROTEIN KINASE"/>
    <property type="match status" value="1"/>
</dbReference>